<evidence type="ECO:0000313" key="5">
    <source>
        <dbReference type="Proteomes" id="UP001610335"/>
    </source>
</evidence>
<dbReference type="Pfam" id="PF12796">
    <property type="entry name" value="Ank_2"/>
    <property type="match status" value="3"/>
</dbReference>
<keyword evidence="1" id="KW-0677">Repeat</keyword>
<feature type="repeat" description="ANK" evidence="3">
    <location>
        <begin position="105"/>
        <end position="137"/>
    </location>
</feature>
<keyword evidence="2 3" id="KW-0040">ANK repeat</keyword>
<evidence type="ECO:0000256" key="2">
    <source>
        <dbReference type="ARBA" id="ARBA00023043"/>
    </source>
</evidence>
<dbReference type="InterPro" id="IPR036770">
    <property type="entry name" value="Ankyrin_rpt-contain_sf"/>
</dbReference>
<name>A0ABR4IHP1_9EURO</name>
<dbReference type="SMART" id="SM00248">
    <property type="entry name" value="ANK"/>
    <property type="match status" value="8"/>
</dbReference>
<evidence type="ECO:0000256" key="3">
    <source>
        <dbReference type="PROSITE-ProRule" id="PRU00023"/>
    </source>
</evidence>
<dbReference type="Gene3D" id="1.25.40.20">
    <property type="entry name" value="Ankyrin repeat-containing domain"/>
    <property type="match status" value="3"/>
</dbReference>
<evidence type="ECO:0000313" key="4">
    <source>
        <dbReference type="EMBL" id="KAL2826392.1"/>
    </source>
</evidence>
<feature type="repeat" description="ANK" evidence="3">
    <location>
        <begin position="329"/>
        <end position="361"/>
    </location>
</feature>
<gene>
    <name evidence="4" type="ORF">BDW59DRAFT_171800</name>
</gene>
<evidence type="ECO:0000256" key="1">
    <source>
        <dbReference type="ARBA" id="ARBA00022737"/>
    </source>
</evidence>
<sequence>MALLDLPTDVLLLVADEIESEHDISSFTKTCRHLNNIRYFNSSALFWGARHNRLDTIDRMLHLGADVNSTEDDQTVLELSACEGRTAVVKFVLGRGASDGFTEGHPRTPLCAAAAEGHDDVVKILLDHDESKQQQDIPALLNQLFPTRGLNTQGKGVRYSIPLFMAIAGSHDATGDILIKNKNIDLNYRDSFQRTPLLWALSHGRDRIVSSLLSHGADGNLEDPSTRQSPLLTAVSQGNERALKLLLRYASVDPNWRDGQQRSPLFEALRPRRNLPLLRPLVGRSDLDVNRRGSEGLTPLCFAVRSGDIEVVELLLGHPGIDVHGTCAAGRTALSYAANSRRVQLVDLLLARGADPSHPDLDGRVAASYAAEADAR</sequence>
<feature type="repeat" description="ANK" evidence="3">
    <location>
        <begin position="295"/>
        <end position="316"/>
    </location>
</feature>
<dbReference type="InterPro" id="IPR002110">
    <property type="entry name" value="Ankyrin_rpt"/>
</dbReference>
<dbReference type="PROSITE" id="PS50297">
    <property type="entry name" value="ANK_REP_REGION"/>
    <property type="match status" value="3"/>
</dbReference>
<dbReference type="Proteomes" id="UP001610335">
    <property type="component" value="Unassembled WGS sequence"/>
</dbReference>
<dbReference type="SUPFAM" id="SSF48403">
    <property type="entry name" value="Ankyrin repeat"/>
    <property type="match status" value="1"/>
</dbReference>
<proteinExistence type="predicted"/>
<keyword evidence="5" id="KW-1185">Reference proteome</keyword>
<comment type="caution">
    <text evidence="4">The sequence shown here is derived from an EMBL/GenBank/DDBJ whole genome shotgun (WGS) entry which is preliminary data.</text>
</comment>
<dbReference type="PANTHER" id="PTHR24198:SF165">
    <property type="entry name" value="ANKYRIN REPEAT-CONTAINING PROTEIN-RELATED"/>
    <property type="match status" value="1"/>
</dbReference>
<dbReference type="PROSITE" id="PS50088">
    <property type="entry name" value="ANK_REPEAT"/>
    <property type="match status" value="4"/>
</dbReference>
<organism evidence="4 5">
    <name type="scientific">Aspergillus cavernicola</name>
    <dbReference type="NCBI Taxonomy" id="176166"/>
    <lineage>
        <taxon>Eukaryota</taxon>
        <taxon>Fungi</taxon>
        <taxon>Dikarya</taxon>
        <taxon>Ascomycota</taxon>
        <taxon>Pezizomycotina</taxon>
        <taxon>Eurotiomycetes</taxon>
        <taxon>Eurotiomycetidae</taxon>
        <taxon>Eurotiales</taxon>
        <taxon>Aspergillaceae</taxon>
        <taxon>Aspergillus</taxon>
        <taxon>Aspergillus subgen. Nidulantes</taxon>
    </lineage>
</organism>
<protein>
    <submittedName>
        <fullName evidence="4">Ankyrin repeat-containing domain protein</fullName>
    </submittedName>
</protein>
<dbReference type="PANTHER" id="PTHR24198">
    <property type="entry name" value="ANKYRIN REPEAT AND PROTEIN KINASE DOMAIN-CONTAINING PROTEIN"/>
    <property type="match status" value="1"/>
</dbReference>
<accession>A0ABR4IHP1</accession>
<reference evidence="4 5" key="1">
    <citation type="submission" date="2024-07" db="EMBL/GenBank/DDBJ databases">
        <title>Section-level genome sequencing and comparative genomics of Aspergillus sections Usti and Cavernicolus.</title>
        <authorList>
            <consortium name="Lawrence Berkeley National Laboratory"/>
            <person name="Nybo J.L."/>
            <person name="Vesth T.C."/>
            <person name="Theobald S."/>
            <person name="Frisvad J.C."/>
            <person name="Larsen T.O."/>
            <person name="Kjaerboelling I."/>
            <person name="Rothschild-Mancinelli K."/>
            <person name="Lyhne E.K."/>
            <person name="Kogle M.E."/>
            <person name="Barry K."/>
            <person name="Clum A."/>
            <person name="Na H."/>
            <person name="Ledsgaard L."/>
            <person name="Lin J."/>
            <person name="Lipzen A."/>
            <person name="Kuo A."/>
            <person name="Riley R."/>
            <person name="Mondo S."/>
            <person name="LaButti K."/>
            <person name="Haridas S."/>
            <person name="Pangalinan J."/>
            <person name="Salamov A.A."/>
            <person name="Simmons B.A."/>
            <person name="Magnuson J.K."/>
            <person name="Chen J."/>
            <person name="Drula E."/>
            <person name="Henrissat B."/>
            <person name="Wiebenga A."/>
            <person name="Lubbers R.J."/>
            <person name="Gomes A.C."/>
            <person name="Makela M.R."/>
            <person name="Stajich J."/>
            <person name="Grigoriev I.V."/>
            <person name="Mortensen U.H."/>
            <person name="De vries R.P."/>
            <person name="Baker S.E."/>
            <person name="Andersen M.R."/>
        </authorList>
    </citation>
    <scope>NUCLEOTIDE SEQUENCE [LARGE SCALE GENOMIC DNA]</scope>
    <source>
        <strain evidence="4 5">CBS 600.67</strain>
    </source>
</reference>
<feature type="repeat" description="ANK" evidence="3">
    <location>
        <begin position="192"/>
        <end position="224"/>
    </location>
</feature>
<dbReference type="EMBL" id="JBFXLS010000030">
    <property type="protein sequence ID" value="KAL2826392.1"/>
    <property type="molecule type" value="Genomic_DNA"/>
</dbReference>